<sequence length="96" mass="10833">MTPELIQKYRQAAKDGSLPEDENPLLLFAQTGTNLLVRLLDKDVNLVTLIRLTLLERGVNEKGKWIGFEKAKQLRDNLLASRKKITPSNPPKSPQP</sequence>
<dbReference type="OrthoDB" id="777398at2"/>
<dbReference type="STRING" id="332999.SAMN04488511_1167"/>
<accession>A0A1I0TXB2</accession>
<dbReference type="AlphaFoldDB" id="A0A1I0TXB2"/>
<reference evidence="2" key="1">
    <citation type="submission" date="2016-10" db="EMBL/GenBank/DDBJ databases">
        <authorList>
            <person name="Varghese N."/>
            <person name="Submissions S."/>
        </authorList>
    </citation>
    <scope>NUCLEOTIDE SEQUENCE [LARGE SCALE GENOMIC DNA]</scope>
    <source>
        <strain evidence="2">DSM 18130</strain>
    </source>
</reference>
<organism evidence="1 2">
    <name type="scientific">Pedobacter suwonensis</name>
    <dbReference type="NCBI Taxonomy" id="332999"/>
    <lineage>
        <taxon>Bacteria</taxon>
        <taxon>Pseudomonadati</taxon>
        <taxon>Bacteroidota</taxon>
        <taxon>Sphingobacteriia</taxon>
        <taxon>Sphingobacteriales</taxon>
        <taxon>Sphingobacteriaceae</taxon>
        <taxon>Pedobacter</taxon>
    </lineage>
</organism>
<evidence type="ECO:0000313" key="2">
    <source>
        <dbReference type="Proteomes" id="UP000198836"/>
    </source>
</evidence>
<dbReference type="RefSeq" id="WP_090986253.1">
    <property type="nucleotide sequence ID" value="NZ_FOJM01000016.1"/>
</dbReference>
<dbReference type="Proteomes" id="UP000198836">
    <property type="component" value="Unassembled WGS sequence"/>
</dbReference>
<gene>
    <name evidence="1" type="ORF">SAMN04488511_1167</name>
</gene>
<proteinExistence type="predicted"/>
<evidence type="ECO:0000313" key="1">
    <source>
        <dbReference type="EMBL" id="SFA56454.1"/>
    </source>
</evidence>
<keyword evidence="2" id="KW-1185">Reference proteome</keyword>
<name>A0A1I0TXB2_9SPHI</name>
<protein>
    <submittedName>
        <fullName evidence="1">Uncharacterized protein</fullName>
    </submittedName>
</protein>
<dbReference type="EMBL" id="FOJM01000016">
    <property type="protein sequence ID" value="SFA56454.1"/>
    <property type="molecule type" value="Genomic_DNA"/>
</dbReference>